<accession>A0A7J7JWH9</accession>
<gene>
    <name evidence="1" type="ORF">EB796_011387</name>
</gene>
<sequence length="72" mass="8196">MLNIHLCFCCHDFWVNDDNFSSATESLLIFYTKPTEAQSVRVIFSPLIGLPIRSPVEMECSPLPYSITMPDI</sequence>
<evidence type="ECO:0000313" key="2">
    <source>
        <dbReference type="Proteomes" id="UP000593567"/>
    </source>
</evidence>
<organism evidence="1 2">
    <name type="scientific">Bugula neritina</name>
    <name type="common">Brown bryozoan</name>
    <name type="synonym">Sertularia neritina</name>
    <dbReference type="NCBI Taxonomy" id="10212"/>
    <lineage>
        <taxon>Eukaryota</taxon>
        <taxon>Metazoa</taxon>
        <taxon>Spiralia</taxon>
        <taxon>Lophotrochozoa</taxon>
        <taxon>Bryozoa</taxon>
        <taxon>Gymnolaemata</taxon>
        <taxon>Cheilostomatida</taxon>
        <taxon>Flustrina</taxon>
        <taxon>Buguloidea</taxon>
        <taxon>Bugulidae</taxon>
        <taxon>Bugula</taxon>
    </lineage>
</organism>
<protein>
    <submittedName>
        <fullName evidence="1">Uncharacterized protein</fullName>
    </submittedName>
</protein>
<keyword evidence="2" id="KW-1185">Reference proteome</keyword>
<dbReference type="EMBL" id="VXIV02001717">
    <property type="protein sequence ID" value="KAF6030307.1"/>
    <property type="molecule type" value="Genomic_DNA"/>
</dbReference>
<dbReference type="AlphaFoldDB" id="A0A7J7JWH9"/>
<comment type="caution">
    <text evidence="1">The sequence shown here is derived from an EMBL/GenBank/DDBJ whole genome shotgun (WGS) entry which is preliminary data.</text>
</comment>
<reference evidence="1" key="1">
    <citation type="submission" date="2020-06" db="EMBL/GenBank/DDBJ databases">
        <title>Draft genome of Bugula neritina, a colonial animal packing powerful symbionts and potential medicines.</title>
        <authorList>
            <person name="Rayko M."/>
        </authorList>
    </citation>
    <scope>NUCLEOTIDE SEQUENCE [LARGE SCALE GENOMIC DNA]</scope>
    <source>
        <strain evidence="1">Kwan_BN1</strain>
    </source>
</reference>
<evidence type="ECO:0000313" key="1">
    <source>
        <dbReference type="EMBL" id="KAF6030307.1"/>
    </source>
</evidence>
<proteinExistence type="predicted"/>
<dbReference type="Proteomes" id="UP000593567">
    <property type="component" value="Unassembled WGS sequence"/>
</dbReference>
<name>A0A7J7JWH9_BUGNE</name>